<dbReference type="AlphaFoldDB" id="A0A364KX76"/>
<accession>A0A364KX76</accession>
<dbReference type="OrthoDB" id="5863171at2759"/>
<proteinExistence type="inferred from homology"/>
<comment type="caution">
    <text evidence="2">The sequence shown here is derived from an EMBL/GenBank/DDBJ whole genome shotgun (WGS) entry which is preliminary data.</text>
</comment>
<dbReference type="STRING" id="1196081.A0A364KX76"/>
<name>A0A364KX76_TALAM</name>
<dbReference type="PANTHER" id="PTHR48229">
    <property type="entry name" value="CAIB/BAIF FAMILY ENZYME (AFU_ORTHOLOGUE AFUA_1G05360)-RELATED"/>
    <property type="match status" value="1"/>
</dbReference>
<evidence type="ECO:0000256" key="1">
    <source>
        <dbReference type="ARBA" id="ARBA00008383"/>
    </source>
</evidence>
<keyword evidence="3" id="KW-1185">Reference proteome</keyword>
<dbReference type="GeneID" id="63793383"/>
<reference evidence="2 3" key="1">
    <citation type="journal article" date="2017" name="Biotechnol. Biofuels">
        <title>Differential beta-glucosidase expression as a function of carbon source availability in Talaromyces amestolkiae: a genomic and proteomic approach.</title>
        <authorList>
            <person name="de Eugenio L.I."/>
            <person name="Mendez-Liter J.A."/>
            <person name="Nieto-Dominguez M."/>
            <person name="Alonso L."/>
            <person name="Gil-Munoz J."/>
            <person name="Barriuso J."/>
            <person name="Prieto A."/>
            <person name="Martinez M.J."/>
        </authorList>
    </citation>
    <scope>NUCLEOTIDE SEQUENCE [LARGE SCALE GENOMIC DNA]</scope>
    <source>
        <strain evidence="2 3">CIB</strain>
    </source>
</reference>
<evidence type="ECO:0000313" key="3">
    <source>
        <dbReference type="Proteomes" id="UP000249363"/>
    </source>
</evidence>
<dbReference type="InterPro" id="IPR023606">
    <property type="entry name" value="CoA-Trfase_III_dom_1_sf"/>
</dbReference>
<dbReference type="Proteomes" id="UP000249363">
    <property type="component" value="Unassembled WGS sequence"/>
</dbReference>
<protein>
    <submittedName>
        <fullName evidence="2">Uncharacterized protein</fullName>
    </submittedName>
</protein>
<gene>
    <name evidence="2" type="ORF">BHQ10_004167</name>
</gene>
<dbReference type="PANTHER" id="PTHR48229:SF1">
    <property type="entry name" value="ALPHA METHYLACYL-COA RACEMASE-RELATED"/>
    <property type="match status" value="1"/>
</dbReference>
<sequence length="560" mass="61481">MAQKTEASHLVALQVLETILDDFNIPRPTPDRGPKVLFTDTVPPPEETKSQKINLSLIGAIPSLANAVAAAQILEARGGPTQEVDVNLRRGHNYIDPDIGMTPSLNGQEISLDMVAGNPFTRNIFKTRDNKWVVLSAVYVELVYQWTSLLDCSMAESSVREAVLKWNAADLEAVATKANMPMAICQTEEDWKTHAHGSHMATLPIVPIQQYKSSNPSTQSPCFPSSVPDRPLSGLKVLALTHAIAGPSTGRTLAEHGASVLQVLFTHGFEHAFVYTYANLGTASTRLNLHKKSDRQRLRTLISEAHVWIDSYREGAIAKFGFSDQQIREINPGMIITHVRCYGTSGPWARKPGFDMQGSASSGLMSYMGRGVGDGRPLWPPGMVINDYTTGYFGALAIMGIILRRCKGESDWNQGWVVSPSLCGTAMSILKYFKSNSSSLVEGGESNGQSALGPETLEAETSLGYLKTLAPLPKMSVTPLQYQHELLVAMGSSRPVFPGHDDGYNVKELTPMTREDVIHSFGINIVRRIEKLRILGSQERQQRDKKYLSVLADDVSELRF</sequence>
<dbReference type="Gene3D" id="3.40.50.10540">
    <property type="entry name" value="Crotonobetainyl-coa:carnitine coa-transferase, domain 1"/>
    <property type="match status" value="1"/>
</dbReference>
<dbReference type="RefSeq" id="XP_040732671.1">
    <property type="nucleotide sequence ID" value="XM_040876503.1"/>
</dbReference>
<dbReference type="SUPFAM" id="SSF89796">
    <property type="entry name" value="CoA-transferase family III (CaiB/BaiF)"/>
    <property type="match status" value="2"/>
</dbReference>
<dbReference type="GO" id="GO:0003824">
    <property type="term" value="F:catalytic activity"/>
    <property type="evidence" value="ECO:0007669"/>
    <property type="project" value="InterPro"/>
</dbReference>
<comment type="similarity">
    <text evidence="1">Belongs to the CoA-transferase III family.</text>
</comment>
<dbReference type="InterPro" id="IPR003673">
    <property type="entry name" value="CoA-Trfase_fam_III"/>
</dbReference>
<dbReference type="Pfam" id="PF02515">
    <property type="entry name" value="CoA_transf_3"/>
    <property type="match status" value="1"/>
</dbReference>
<evidence type="ECO:0000313" key="2">
    <source>
        <dbReference type="EMBL" id="RAO68155.1"/>
    </source>
</evidence>
<dbReference type="InterPro" id="IPR052985">
    <property type="entry name" value="CoA-trans_III_biosynth/detox"/>
</dbReference>
<organism evidence="2 3">
    <name type="scientific">Talaromyces amestolkiae</name>
    <dbReference type="NCBI Taxonomy" id="1196081"/>
    <lineage>
        <taxon>Eukaryota</taxon>
        <taxon>Fungi</taxon>
        <taxon>Dikarya</taxon>
        <taxon>Ascomycota</taxon>
        <taxon>Pezizomycotina</taxon>
        <taxon>Eurotiomycetes</taxon>
        <taxon>Eurotiomycetidae</taxon>
        <taxon>Eurotiales</taxon>
        <taxon>Trichocomaceae</taxon>
        <taxon>Talaromyces</taxon>
        <taxon>Talaromyces sect. Talaromyces</taxon>
    </lineage>
</organism>
<dbReference type="EMBL" id="MIKG01000007">
    <property type="protein sequence ID" value="RAO68155.1"/>
    <property type="molecule type" value="Genomic_DNA"/>
</dbReference>